<organism evidence="2 3">
    <name type="scientific">Araneus ventricosus</name>
    <name type="common">Orbweaver spider</name>
    <name type="synonym">Epeira ventricosa</name>
    <dbReference type="NCBI Taxonomy" id="182803"/>
    <lineage>
        <taxon>Eukaryota</taxon>
        <taxon>Metazoa</taxon>
        <taxon>Ecdysozoa</taxon>
        <taxon>Arthropoda</taxon>
        <taxon>Chelicerata</taxon>
        <taxon>Arachnida</taxon>
        <taxon>Araneae</taxon>
        <taxon>Araneomorphae</taxon>
        <taxon>Entelegynae</taxon>
        <taxon>Araneoidea</taxon>
        <taxon>Araneidae</taxon>
        <taxon>Araneus</taxon>
    </lineage>
</organism>
<gene>
    <name evidence="2" type="ORF">AVEN_10234_1</name>
</gene>
<name>A0A4Y2J8F7_ARAVE</name>
<evidence type="ECO:0000256" key="1">
    <source>
        <dbReference type="SAM" id="MobiDB-lite"/>
    </source>
</evidence>
<dbReference type="Proteomes" id="UP000499080">
    <property type="component" value="Unassembled WGS sequence"/>
</dbReference>
<evidence type="ECO:0000313" key="3">
    <source>
        <dbReference type="Proteomes" id="UP000499080"/>
    </source>
</evidence>
<accession>A0A4Y2J8F7</accession>
<feature type="region of interest" description="Disordered" evidence="1">
    <location>
        <begin position="32"/>
        <end position="99"/>
    </location>
</feature>
<feature type="compositionally biased region" description="Low complexity" evidence="1">
    <location>
        <begin position="32"/>
        <end position="44"/>
    </location>
</feature>
<dbReference type="EMBL" id="BGPR01003242">
    <property type="protein sequence ID" value="GBM85542.1"/>
    <property type="molecule type" value="Genomic_DNA"/>
</dbReference>
<reference evidence="2 3" key="1">
    <citation type="journal article" date="2019" name="Sci. Rep.">
        <title>Orb-weaving spider Araneus ventricosus genome elucidates the spidroin gene catalogue.</title>
        <authorList>
            <person name="Kono N."/>
            <person name="Nakamura H."/>
            <person name="Ohtoshi R."/>
            <person name="Moran D.A.P."/>
            <person name="Shinohara A."/>
            <person name="Yoshida Y."/>
            <person name="Fujiwara M."/>
            <person name="Mori M."/>
            <person name="Tomita M."/>
            <person name="Arakawa K."/>
        </authorList>
    </citation>
    <scope>NUCLEOTIDE SEQUENCE [LARGE SCALE GENOMIC DNA]</scope>
</reference>
<comment type="caution">
    <text evidence="2">The sequence shown here is derived from an EMBL/GenBank/DDBJ whole genome shotgun (WGS) entry which is preliminary data.</text>
</comment>
<keyword evidence="3" id="KW-1185">Reference proteome</keyword>
<proteinExistence type="predicted"/>
<evidence type="ECO:0000313" key="2">
    <source>
        <dbReference type="EMBL" id="GBM85542.1"/>
    </source>
</evidence>
<protein>
    <submittedName>
        <fullName evidence="2">Uncharacterized protein</fullName>
    </submittedName>
</protein>
<sequence>MALPLHTGGGKPEGSRSKFLLFTLSYILMTSSPSASNLPSNPKKSLSKAPKLNDHSSKTTSGTSPFEEILPVSNGKCKRGQRPPANSQKNSEWERDHFL</sequence>
<dbReference type="AlphaFoldDB" id="A0A4Y2J8F7"/>